<dbReference type="AlphaFoldDB" id="Q6F871"/>
<gene>
    <name evidence="2" type="ordered locus">ACIAD3043</name>
</gene>
<dbReference type="EMBL" id="CR543861">
    <property type="protein sequence ID" value="CAG69744.1"/>
    <property type="molecule type" value="Genomic_DNA"/>
</dbReference>
<dbReference type="KEGG" id="aci:ACIAD3043"/>
<reference evidence="2 3" key="1">
    <citation type="journal article" date="2004" name="Nucleic Acids Res.">
        <title>Unique features revealed by the genome sequence of Acinetobacter sp. ADP1, a versatile and naturally transformation competent bacterium.</title>
        <authorList>
            <person name="Barbe V."/>
            <person name="Vallenet D."/>
            <person name="Fonknechten N."/>
            <person name="Kreimeyer A."/>
            <person name="Oztas S."/>
            <person name="Labarre L."/>
            <person name="Cruveiller S."/>
            <person name="Robert C."/>
            <person name="Duprat S."/>
            <person name="Wincker P."/>
            <person name="Ornston L.N."/>
            <person name="Weissenbach J."/>
            <person name="Marliere P."/>
            <person name="Cohen G.N."/>
            <person name="Medigue C."/>
        </authorList>
    </citation>
    <scope>NUCLEOTIDE SEQUENCE [LARGE SCALE GENOMIC DNA]</scope>
    <source>
        <strain evidence="3">ATCC 33305 / BD413 / ADP1</strain>
    </source>
</reference>
<dbReference type="eggNOG" id="ENOG5031QRA">
    <property type="taxonomic scope" value="Bacteria"/>
</dbReference>
<proteinExistence type="predicted"/>
<evidence type="ECO:0000313" key="2">
    <source>
        <dbReference type="EMBL" id="CAG69744.1"/>
    </source>
</evidence>
<keyword evidence="1" id="KW-0812">Transmembrane</keyword>
<dbReference type="OrthoDB" id="6702200at2"/>
<dbReference type="HOGENOM" id="CLU_833219_0_0_6"/>
<protein>
    <submittedName>
        <fullName evidence="2">Uncharacterized protein</fullName>
    </submittedName>
</protein>
<evidence type="ECO:0000313" key="3">
    <source>
        <dbReference type="Proteomes" id="UP000000430"/>
    </source>
</evidence>
<dbReference type="Proteomes" id="UP000000430">
    <property type="component" value="Chromosome"/>
</dbReference>
<dbReference type="BioCyc" id="ASP62977:ACIAD_RS13755-MONOMER"/>
<sequence length="351" mass="40983">MRNSTMALDQIWKQQLTLVTYGNEYLSHDLSFSRWKQHSIFCQHALYFRDLLSQHLLAQHFQVWLEGLKRQGSYRISLHLSSLLNEEQNPNANVELLPYAHFIVSHEKNKKTAWLLGKELAEWYLNDNDFEIPASQQVKIHQETFWRFELNDKLSKKVEADLDATDWKKIPSFLNTELFEQRLAQGFTATQELDVPFYGIEKSKIQEVEDLKLQEVQYLSLLPTDYSADLAHELLYKMERFNNFIQQKRQNPYHDSGEMISPEEQINLRNFSQKLDDLYAKLIVKIANHYQSAQRLPIEIVSPLDPQAQTAFSQKQALASESTHHKVSSSGVIKLIILTIIICACAYYFGL</sequence>
<evidence type="ECO:0000256" key="1">
    <source>
        <dbReference type="SAM" id="Phobius"/>
    </source>
</evidence>
<organism evidence="2 3">
    <name type="scientific">Acinetobacter baylyi (strain ATCC 33305 / BD413 / ADP1)</name>
    <dbReference type="NCBI Taxonomy" id="62977"/>
    <lineage>
        <taxon>Bacteria</taxon>
        <taxon>Pseudomonadati</taxon>
        <taxon>Pseudomonadota</taxon>
        <taxon>Gammaproteobacteria</taxon>
        <taxon>Moraxellales</taxon>
        <taxon>Moraxellaceae</taxon>
        <taxon>Acinetobacter</taxon>
    </lineage>
</organism>
<keyword evidence="1" id="KW-1133">Transmembrane helix</keyword>
<feature type="transmembrane region" description="Helical" evidence="1">
    <location>
        <begin position="332"/>
        <end position="350"/>
    </location>
</feature>
<accession>Q6F871</accession>
<name>Q6F871_ACIAD</name>
<keyword evidence="1" id="KW-0472">Membrane</keyword>
<dbReference type="STRING" id="202950.GCA_001485005_02704"/>